<proteinExistence type="inferred from homology"/>
<comment type="catalytic activity">
    <reaction evidence="2">
        <text>5-(methylsulfanyl)-alpha-D-ribose 1-phosphate = 5-(methylsulfanyl)-D-ribulose 1-phosphate</text>
        <dbReference type="Rhea" id="RHEA:19989"/>
        <dbReference type="ChEBI" id="CHEBI:58533"/>
        <dbReference type="ChEBI" id="CHEBI:58548"/>
        <dbReference type="EC" id="5.3.1.23"/>
    </reaction>
</comment>
<dbReference type="InterPro" id="IPR011559">
    <property type="entry name" value="Initiation_fac_2B_a/b/d"/>
</dbReference>
<dbReference type="KEGG" id="vai:BU251_06100"/>
<evidence type="ECO:0000256" key="1">
    <source>
        <dbReference type="ARBA" id="ARBA00023235"/>
    </source>
</evidence>
<dbReference type="EMBL" id="CP019384">
    <property type="protein sequence ID" value="QAT17331.1"/>
    <property type="molecule type" value="Genomic_DNA"/>
</dbReference>
<dbReference type="PANTHER" id="PTHR43475:SF1">
    <property type="entry name" value="METHYLTHIORIBOSE-1-PHOSPHATE ISOMERASE"/>
    <property type="match status" value="1"/>
</dbReference>
<comment type="function">
    <text evidence="2">Catalyzes the interconversion of methylthioribose-1-phosphate (MTR-1-P) into methylthioribulose-1-phosphate (MTRu-1-P).</text>
</comment>
<dbReference type="UniPathway" id="UPA00904">
    <property type="reaction ID" value="UER00874"/>
</dbReference>
<keyword evidence="1 2" id="KW-0413">Isomerase</keyword>
<dbReference type="NCBIfam" id="TIGR00524">
    <property type="entry name" value="eIF-2B_rel"/>
    <property type="match status" value="1"/>
</dbReference>
<comment type="similarity">
    <text evidence="2">Belongs to the EIF-2B alpha/beta/delta subunits family. MtnA subfamily.</text>
</comment>
<name>A0A410P5H7_VELA1</name>
<dbReference type="GO" id="GO:0019509">
    <property type="term" value="P:L-methionine salvage from methylthioadenosine"/>
    <property type="evidence" value="ECO:0007669"/>
    <property type="project" value="UniProtKB-UniRule"/>
</dbReference>
<keyword evidence="4" id="KW-1185">Reference proteome</keyword>
<dbReference type="HAMAP" id="MF_01678">
    <property type="entry name" value="Salvage_MtnA"/>
    <property type="match status" value="1"/>
</dbReference>
<dbReference type="Gene3D" id="1.20.120.420">
    <property type="entry name" value="translation initiation factor eif-2b, domain 1"/>
    <property type="match status" value="1"/>
</dbReference>
<dbReference type="InterPro" id="IPR027363">
    <property type="entry name" value="M1Pi_N"/>
</dbReference>
<gene>
    <name evidence="2" type="primary">mtnA</name>
    <name evidence="3" type="ORF">BU251_06100</name>
</gene>
<dbReference type="FunFam" id="3.40.50.10470:FF:000006">
    <property type="entry name" value="Methylthioribose-1-phosphate isomerase"/>
    <property type="match status" value="1"/>
</dbReference>
<feature type="binding site" evidence="2">
    <location>
        <position position="199"/>
    </location>
    <ligand>
        <name>substrate</name>
    </ligand>
</feature>
<keyword evidence="2" id="KW-0028">Amino-acid biosynthesis</keyword>
<dbReference type="InterPro" id="IPR000649">
    <property type="entry name" value="IF-2B-related"/>
</dbReference>
<sequence length="355" mass="39446">MKNIFVNPIFWEGDHICIIDQTKLPVELVYEGCRDISSVWRAVKKLKVRGAPLIGIAAAMGFVLGLRRSKVKTWPGLLQEARKISRYLASARPTAVNLFWALGRMVRVVEAHEGEDKKRLLLFLKKEADAILSEDIRMCFQMSRHAACLVKNGDSLLTVCNAGGLATSGYGTALGVFYRAHEEGKSIKVYACETRPLLQGARLTTWELLHNKIDVTLICDNMAADLMRLGRIDAVFVGADRIAANGDFANKIGTYSLAVLAYYHKIPFYCVAPSSTLDLSLGSGKEIPIEQRDPLEVTSFYFKKPIAPTGVHVFNPAFDITPASFISAIITEKGLIRKPFGRNLRRLHGRLSQKH</sequence>
<dbReference type="NCBIfam" id="TIGR00512">
    <property type="entry name" value="salvage_mtnA"/>
    <property type="match status" value="1"/>
</dbReference>
<dbReference type="GO" id="GO:0046523">
    <property type="term" value="F:S-methyl-5-thioribose-1-phosphate isomerase activity"/>
    <property type="evidence" value="ECO:0007669"/>
    <property type="project" value="UniProtKB-UniRule"/>
</dbReference>
<dbReference type="InterPro" id="IPR037171">
    <property type="entry name" value="NagB/RpiA_transferase-like"/>
</dbReference>
<dbReference type="SUPFAM" id="SSF100950">
    <property type="entry name" value="NagB/RpiA/CoA transferase-like"/>
    <property type="match status" value="1"/>
</dbReference>
<dbReference type="InterPro" id="IPR042529">
    <property type="entry name" value="IF_2B-like_C"/>
</dbReference>
<dbReference type="Proteomes" id="UP000287243">
    <property type="component" value="Chromosome"/>
</dbReference>
<dbReference type="PANTHER" id="PTHR43475">
    <property type="entry name" value="METHYLTHIORIBOSE-1-PHOSPHATE ISOMERASE"/>
    <property type="match status" value="1"/>
</dbReference>
<feature type="active site" description="Proton donor" evidence="2">
    <location>
        <position position="240"/>
    </location>
</feature>
<accession>A0A410P5H7</accession>
<dbReference type="Gene3D" id="3.40.50.10470">
    <property type="entry name" value="Translation initiation factor eif-2b, domain 2"/>
    <property type="match status" value="1"/>
</dbReference>
<dbReference type="OrthoDB" id="9803436at2"/>
<feature type="binding site" evidence="2">
    <location>
        <begin position="49"/>
        <end position="51"/>
    </location>
    <ligand>
        <name>substrate</name>
    </ligand>
</feature>
<dbReference type="FunFam" id="1.20.120.420:FF:000003">
    <property type="entry name" value="Methylthioribose-1-phosphate isomerase"/>
    <property type="match status" value="1"/>
</dbReference>
<dbReference type="Pfam" id="PF01008">
    <property type="entry name" value="IF-2B"/>
    <property type="match status" value="1"/>
</dbReference>
<dbReference type="AlphaFoldDB" id="A0A410P5H7"/>
<comment type="pathway">
    <text evidence="2">Amino-acid biosynthesis; L-methionine biosynthesis via salvage pathway; L-methionine from S-methyl-5-thio-alpha-D-ribose 1-phosphate: step 1/6.</text>
</comment>
<feature type="binding site" evidence="2">
    <location>
        <position position="92"/>
    </location>
    <ligand>
        <name>substrate</name>
    </ligand>
</feature>
<dbReference type="EC" id="5.3.1.23" evidence="2"/>
<dbReference type="InterPro" id="IPR005251">
    <property type="entry name" value="IF-M1Pi"/>
</dbReference>
<protein>
    <recommendedName>
        <fullName evidence="2">Methylthioribose-1-phosphate isomerase</fullName>
        <shortName evidence="2">M1Pi</shortName>
        <shortName evidence="2">MTR-1-P isomerase</shortName>
        <ecNumber evidence="2">5.3.1.23</ecNumber>
    </recommendedName>
    <alternativeName>
        <fullName evidence="2">S-methyl-5-thioribose-1-phosphate isomerase</fullName>
    </alternativeName>
</protein>
<organism evidence="3 4">
    <name type="scientific">Velamenicoccus archaeovorus</name>
    <dbReference type="NCBI Taxonomy" id="1930593"/>
    <lineage>
        <taxon>Bacteria</taxon>
        <taxon>Pseudomonadati</taxon>
        <taxon>Candidatus Omnitrophota</taxon>
        <taxon>Candidatus Velamenicoccus</taxon>
    </lineage>
</organism>
<dbReference type="NCBIfam" id="NF004326">
    <property type="entry name" value="PRK05720.1"/>
    <property type="match status" value="1"/>
</dbReference>
<feature type="binding site" evidence="2">
    <location>
        <begin position="250"/>
        <end position="251"/>
    </location>
    <ligand>
        <name>substrate</name>
    </ligand>
</feature>
<keyword evidence="2" id="KW-0486">Methionine biosynthesis</keyword>
<reference evidence="3 4" key="1">
    <citation type="submission" date="2017-01" db="EMBL/GenBank/DDBJ databases">
        <title>First insights into the biology of 'candidatus Vampirococcus archaeovorus'.</title>
        <authorList>
            <person name="Kizina J."/>
            <person name="Jordan S."/>
            <person name="Stueber K."/>
            <person name="Reinhardt R."/>
            <person name="Harder J."/>
        </authorList>
    </citation>
    <scope>NUCLEOTIDE SEQUENCE [LARGE SCALE GENOMIC DNA]</scope>
    <source>
        <strain evidence="3 4">LiM</strain>
    </source>
</reference>
<evidence type="ECO:0000313" key="3">
    <source>
        <dbReference type="EMBL" id="QAT17331.1"/>
    </source>
</evidence>
<evidence type="ECO:0000256" key="2">
    <source>
        <dbReference type="HAMAP-Rule" id="MF_01678"/>
    </source>
</evidence>
<feature type="site" description="Transition state stabilizer" evidence="2">
    <location>
        <position position="160"/>
    </location>
</feature>
<evidence type="ECO:0000313" key="4">
    <source>
        <dbReference type="Proteomes" id="UP000287243"/>
    </source>
</evidence>